<dbReference type="GO" id="GO:0030288">
    <property type="term" value="C:outer membrane-bounded periplasmic space"/>
    <property type="evidence" value="ECO:0007669"/>
    <property type="project" value="InterPro"/>
</dbReference>
<dbReference type="EMBL" id="BMCP01000001">
    <property type="protein sequence ID" value="GGE29171.1"/>
    <property type="molecule type" value="Genomic_DNA"/>
</dbReference>
<dbReference type="Proteomes" id="UP000602745">
    <property type="component" value="Unassembled WGS sequence"/>
</dbReference>
<gene>
    <name evidence="7" type="ORF">GCM10007276_02900</name>
</gene>
<dbReference type="Gene3D" id="3.40.190.170">
    <property type="entry name" value="Bacterial extracellular solute-binding protein, family 7"/>
    <property type="match status" value="1"/>
</dbReference>
<feature type="signal peptide" evidence="6">
    <location>
        <begin position="1"/>
        <end position="25"/>
    </location>
</feature>
<keyword evidence="5" id="KW-0574">Periplasm</keyword>
<evidence type="ECO:0000313" key="7">
    <source>
        <dbReference type="EMBL" id="GGE29171.1"/>
    </source>
</evidence>
<dbReference type="InterPro" id="IPR004682">
    <property type="entry name" value="TRAP_DctP"/>
</dbReference>
<evidence type="ECO:0000256" key="4">
    <source>
        <dbReference type="ARBA" id="ARBA00022729"/>
    </source>
</evidence>
<keyword evidence="8" id="KW-1185">Reference proteome</keyword>
<protein>
    <submittedName>
        <fullName evidence="7">C4-dicarboxylate ABC transporter</fullName>
    </submittedName>
</protein>
<evidence type="ECO:0000256" key="6">
    <source>
        <dbReference type="SAM" id="SignalP"/>
    </source>
</evidence>
<reference evidence="7" key="2">
    <citation type="submission" date="2020-09" db="EMBL/GenBank/DDBJ databases">
        <authorList>
            <person name="Sun Q."/>
            <person name="Sedlacek I."/>
        </authorList>
    </citation>
    <scope>NUCLEOTIDE SEQUENCE</scope>
    <source>
        <strain evidence="7">CCM 7684</strain>
    </source>
</reference>
<dbReference type="AlphaFoldDB" id="A0A8J2VKB8"/>
<dbReference type="CDD" id="cd13603">
    <property type="entry name" value="PBP2_TRAP_Siap_TeaA_like"/>
    <property type="match status" value="1"/>
</dbReference>
<organism evidence="7 8">
    <name type="scientific">Agaricicola taiwanensis</name>
    <dbReference type="NCBI Taxonomy" id="591372"/>
    <lineage>
        <taxon>Bacteria</taxon>
        <taxon>Pseudomonadati</taxon>
        <taxon>Pseudomonadota</taxon>
        <taxon>Alphaproteobacteria</taxon>
        <taxon>Rhodobacterales</taxon>
        <taxon>Paracoccaceae</taxon>
        <taxon>Agaricicola</taxon>
    </lineage>
</organism>
<evidence type="ECO:0000256" key="2">
    <source>
        <dbReference type="ARBA" id="ARBA00009023"/>
    </source>
</evidence>
<evidence type="ECO:0000256" key="3">
    <source>
        <dbReference type="ARBA" id="ARBA00022448"/>
    </source>
</evidence>
<dbReference type="InterPro" id="IPR038404">
    <property type="entry name" value="TRAP_DctP_sf"/>
</dbReference>
<evidence type="ECO:0000256" key="5">
    <source>
        <dbReference type="ARBA" id="ARBA00022764"/>
    </source>
</evidence>
<keyword evidence="4 6" id="KW-0732">Signal</keyword>
<comment type="similarity">
    <text evidence="2">Belongs to the bacterial solute-binding protein 7 family.</text>
</comment>
<dbReference type="NCBIfam" id="TIGR00787">
    <property type="entry name" value="dctP"/>
    <property type="match status" value="1"/>
</dbReference>
<name>A0A8J2VKB8_9RHOB</name>
<reference evidence="7" key="1">
    <citation type="journal article" date="2014" name="Int. J. Syst. Evol. Microbiol.">
        <title>Complete genome sequence of Corynebacterium casei LMG S-19264T (=DSM 44701T), isolated from a smear-ripened cheese.</title>
        <authorList>
            <consortium name="US DOE Joint Genome Institute (JGI-PGF)"/>
            <person name="Walter F."/>
            <person name="Albersmeier A."/>
            <person name="Kalinowski J."/>
            <person name="Ruckert C."/>
        </authorList>
    </citation>
    <scope>NUCLEOTIDE SEQUENCE</scope>
    <source>
        <strain evidence="7">CCM 7684</strain>
    </source>
</reference>
<dbReference type="Pfam" id="PF03480">
    <property type="entry name" value="DctP"/>
    <property type="match status" value="1"/>
</dbReference>
<dbReference type="PANTHER" id="PTHR33376:SF7">
    <property type="entry name" value="C4-DICARBOXYLATE-BINDING PROTEIN DCTB"/>
    <property type="match status" value="1"/>
</dbReference>
<keyword evidence="3" id="KW-0813">Transport</keyword>
<sequence length="330" mass="36439">MRQIPLRRLAAAFALTLIGAAPAFAGDPIVLRLGNITDPQHTETKAQDYFAKLVSEKTNGEIQVRVFSGGQLGDAGAQLEAIRLGAQDMYAGGTGNFGKYVKDWNITSVGFVFRDTEHFKRVLDSDVYKSMEQKLQDRGFRMVLRNGVRPGKPIISTKPIMKPEDLQGVKVRIPPWEGFVKTFEAMGAKTVSLPWGETYLALRQGVAEVASATVSGFAGQSLHEVAPYLTLVDFFNDSFTIVIGDRKFQQLSPEHQKALLEAGHEAGKYYSKLAVEDQAQVIEEMIDEGAVVIRTSPRPFIEKMGPVVAQMEEQGTWETKGLFQAIQDVK</sequence>
<dbReference type="InterPro" id="IPR018389">
    <property type="entry name" value="DctP_fam"/>
</dbReference>
<evidence type="ECO:0000256" key="1">
    <source>
        <dbReference type="ARBA" id="ARBA00004418"/>
    </source>
</evidence>
<dbReference type="GO" id="GO:0055085">
    <property type="term" value="P:transmembrane transport"/>
    <property type="evidence" value="ECO:0007669"/>
    <property type="project" value="InterPro"/>
</dbReference>
<comment type="subcellular location">
    <subcellularLocation>
        <location evidence="1">Periplasm</location>
    </subcellularLocation>
</comment>
<accession>A0A8J2VKB8</accession>
<dbReference type="NCBIfam" id="NF037995">
    <property type="entry name" value="TRAP_S1"/>
    <property type="match status" value="1"/>
</dbReference>
<comment type="caution">
    <text evidence="7">The sequence shown here is derived from an EMBL/GenBank/DDBJ whole genome shotgun (WGS) entry which is preliminary data.</text>
</comment>
<dbReference type="PIRSF" id="PIRSF006470">
    <property type="entry name" value="DctB"/>
    <property type="match status" value="1"/>
</dbReference>
<feature type="chain" id="PRO_5035294259" evidence="6">
    <location>
        <begin position="26"/>
        <end position="330"/>
    </location>
</feature>
<proteinExistence type="inferred from homology"/>
<dbReference type="RefSeq" id="WP_188407929.1">
    <property type="nucleotide sequence ID" value="NZ_BMCP01000001.1"/>
</dbReference>
<evidence type="ECO:0000313" key="8">
    <source>
        <dbReference type="Proteomes" id="UP000602745"/>
    </source>
</evidence>
<dbReference type="PANTHER" id="PTHR33376">
    <property type="match status" value="1"/>
</dbReference>